<dbReference type="SMART" id="SM00448">
    <property type="entry name" value="REC"/>
    <property type="match status" value="4"/>
</dbReference>
<dbReference type="Pfam" id="PF00072">
    <property type="entry name" value="Response_reg"/>
    <property type="match status" value="3"/>
</dbReference>
<feature type="domain" description="Response regulatory" evidence="8">
    <location>
        <begin position="354"/>
        <end position="470"/>
    </location>
</feature>
<dbReference type="InterPro" id="IPR043128">
    <property type="entry name" value="Rev_trsase/Diguanyl_cyclase"/>
</dbReference>
<dbReference type="InterPro" id="IPR000160">
    <property type="entry name" value="GGDEF_dom"/>
</dbReference>
<evidence type="ECO:0000313" key="12">
    <source>
        <dbReference type="Proteomes" id="UP000729701"/>
    </source>
</evidence>
<evidence type="ECO:0000256" key="7">
    <source>
        <dbReference type="PROSITE-ProRule" id="PRU01091"/>
    </source>
</evidence>
<dbReference type="Pfam" id="PF01627">
    <property type="entry name" value="Hpt"/>
    <property type="match status" value="1"/>
</dbReference>
<dbReference type="PANTHER" id="PTHR48111:SF15">
    <property type="entry name" value="OMPR SUBFAMILY"/>
    <property type="match status" value="1"/>
</dbReference>
<dbReference type="Pfam" id="PF00486">
    <property type="entry name" value="Trans_reg_C"/>
    <property type="match status" value="1"/>
</dbReference>
<dbReference type="CDD" id="cd01949">
    <property type="entry name" value="GGDEF"/>
    <property type="match status" value="1"/>
</dbReference>
<feature type="domain" description="OmpR/PhoB-type" evidence="10">
    <location>
        <begin position="124"/>
        <end position="223"/>
    </location>
</feature>
<comment type="caution">
    <text evidence="11">The sequence shown here is derived from an EMBL/GenBank/DDBJ whole genome shotgun (WGS) entry which is preliminary data.</text>
</comment>
<feature type="modified residue" description="4-aspartylphosphate" evidence="6">
    <location>
        <position position="403"/>
    </location>
</feature>
<evidence type="ECO:0000259" key="8">
    <source>
        <dbReference type="PROSITE" id="PS50110"/>
    </source>
</evidence>
<feature type="domain" description="GGDEF" evidence="9">
    <location>
        <begin position="635"/>
        <end position="768"/>
    </location>
</feature>
<dbReference type="GO" id="GO:0032993">
    <property type="term" value="C:protein-DNA complex"/>
    <property type="evidence" value="ECO:0007669"/>
    <property type="project" value="TreeGrafter"/>
</dbReference>
<dbReference type="Proteomes" id="UP000729701">
    <property type="component" value="Unassembled WGS sequence"/>
</dbReference>
<evidence type="ECO:0000313" key="11">
    <source>
        <dbReference type="EMBL" id="MBW4672162.1"/>
    </source>
</evidence>
<dbReference type="Gene3D" id="1.10.10.10">
    <property type="entry name" value="Winged helix-like DNA-binding domain superfamily/Winged helix DNA-binding domain"/>
    <property type="match status" value="1"/>
</dbReference>
<dbReference type="EMBL" id="JAHHGZ010000065">
    <property type="protein sequence ID" value="MBW4672162.1"/>
    <property type="molecule type" value="Genomic_DNA"/>
</dbReference>
<reference evidence="11" key="1">
    <citation type="submission" date="2021-05" db="EMBL/GenBank/DDBJ databases">
        <authorList>
            <person name="Pietrasiak N."/>
            <person name="Ward R."/>
            <person name="Stajich J.E."/>
            <person name="Kurbessoian T."/>
        </authorList>
    </citation>
    <scope>NUCLEOTIDE SEQUENCE</scope>
    <source>
        <strain evidence="11">GSE-NOS-MK-12-04C</strain>
    </source>
</reference>
<feature type="domain" description="Response regulatory" evidence="8">
    <location>
        <begin position="777"/>
        <end position="894"/>
    </location>
</feature>
<keyword evidence="5" id="KW-0804">Transcription</keyword>
<dbReference type="GO" id="GO:0006355">
    <property type="term" value="P:regulation of DNA-templated transcription"/>
    <property type="evidence" value="ECO:0007669"/>
    <property type="project" value="InterPro"/>
</dbReference>
<evidence type="ECO:0000256" key="3">
    <source>
        <dbReference type="ARBA" id="ARBA00023015"/>
    </source>
</evidence>
<gene>
    <name evidence="11" type="ORF">KME60_33240</name>
</gene>
<keyword evidence="3" id="KW-0805">Transcription regulation</keyword>
<dbReference type="SUPFAM" id="SSF52172">
    <property type="entry name" value="CheY-like"/>
    <property type="match status" value="4"/>
</dbReference>
<dbReference type="PANTHER" id="PTHR48111">
    <property type="entry name" value="REGULATOR OF RPOS"/>
    <property type="match status" value="1"/>
</dbReference>
<protein>
    <submittedName>
        <fullName evidence="11">Response regulator</fullName>
    </submittedName>
</protein>
<dbReference type="SUPFAM" id="SSF55073">
    <property type="entry name" value="Nucleotide cyclase"/>
    <property type="match status" value="1"/>
</dbReference>
<keyword evidence="4 7" id="KW-0238">DNA-binding</keyword>
<dbReference type="CDD" id="cd00156">
    <property type="entry name" value="REC"/>
    <property type="match status" value="2"/>
</dbReference>
<dbReference type="SMART" id="SM00267">
    <property type="entry name" value="GGDEF"/>
    <property type="match status" value="1"/>
</dbReference>
<keyword evidence="1 6" id="KW-0597">Phosphoprotein</keyword>
<dbReference type="Pfam" id="PF00990">
    <property type="entry name" value="GGDEF"/>
    <property type="match status" value="1"/>
</dbReference>
<sequence>MKILLVDDDELFSNLLKASLTEQRYTVDTAVNGQDGWDFVEAQNYDLIVLDVMLPKLDGISFCRRLRANRNQTLVMLLTARATSDEKVMGLDAGADDYVVKPIPLPELEARIRALLRREQATVSPVLEWGKLQLDPSQCEVTYNGVSLNLTAKEYALLELFMRNSQKIHGASSILNQLWSFEDEPPTPDTVRALIKRLRQKLKAVGADDLVETVYGLGYRLNPALPHVQEKEFVSNTEHRRSLSKATNWEETKSSVLEQIALLEQATGELSDISQKKARDESHKLIGSLGILGLPQGCEIARQIETLLEPQVSLEGQQELNLSVQKLRLLVENAPPLHQEKQATKQPQIETQTRLLIVDEDREFIDRLVVKATSGGMQTAIASNPKLALEAINRVRPDIVLLDMSHPDRREDGLMLLDELSKHTPPIPVLVFTSYNQATDRVAVARRKVRGFLEKPIVPSQVLEVITQILKPSRTTEARVLVVDDDRMTLRFVQTLLEPWGLQVTTLSNPLEFWDELEAVTPDLVVLDIQMPDIDGIELCQMLRNDSRWAWLPIVFLTGQRDAETIQKVFAAGADDYVSKPIVAPELITRIFNRLERTRLLREYAEIEPLTGLPNRHRSSEDLSKFLQIAKQYQQPFCLAVITLDNLTQINRKFGHQLGDQMLRRLAHLLRQELRNEDIVARWDGAEFIVGMYGMNRSDGVEWLAEVLELLRQIKLESDAQLIQMSFSSGVTQYPLDGSDIQTLYQVAGEVLEKARKFGSDRILPANWQPVESNKTDIILLHQDSFFATSILRAMETRGYHTQWFQDGKTALDALAVNNPIHSRVILVEDNLPLRDGLDVLKQFKRDKITQRSRVVWLSSNLSEVEKAKSLGCFDYINLPCNVSAFMNRLRQALES</sequence>
<evidence type="ECO:0000256" key="1">
    <source>
        <dbReference type="ARBA" id="ARBA00022553"/>
    </source>
</evidence>
<organism evidence="11 12">
    <name type="scientific">Cyanomargarita calcarea GSE-NOS-MK-12-04C</name>
    <dbReference type="NCBI Taxonomy" id="2839659"/>
    <lineage>
        <taxon>Bacteria</taxon>
        <taxon>Bacillati</taxon>
        <taxon>Cyanobacteriota</taxon>
        <taxon>Cyanophyceae</taxon>
        <taxon>Nostocales</taxon>
        <taxon>Cyanomargaritaceae</taxon>
        <taxon>Cyanomargarita</taxon>
    </lineage>
</organism>
<feature type="domain" description="Response regulatory" evidence="8">
    <location>
        <begin position="2"/>
        <end position="116"/>
    </location>
</feature>
<dbReference type="FunFam" id="3.40.50.2300:FF:000001">
    <property type="entry name" value="DNA-binding response regulator PhoB"/>
    <property type="match status" value="1"/>
</dbReference>
<dbReference type="PROSITE" id="PS51755">
    <property type="entry name" value="OMPR_PHOB"/>
    <property type="match status" value="1"/>
</dbReference>
<comment type="caution">
    <text evidence="6">Lacks conserved residue(s) required for the propagation of feature annotation.</text>
</comment>
<dbReference type="InterPro" id="IPR039420">
    <property type="entry name" value="WalR-like"/>
</dbReference>
<dbReference type="GO" id="GO:0000976">
    <property type="term" value="F:transcription cis-regulatory region binding"/>
    <property type="evidence" value="ECO:0007669"/>
    <property type="project" value="TreeGrafter"/>
</dbReference>
<dbReference type="InterPro" id="IPR011006">
    <property type="entry name" value="CheY-like_superfamily"/>
</dbReference>
<dbReference type="Gene3D" id="3.30.70.270">
    <property type="match status" value="1"/>
</dbReference>
<dbReference type="CDD" id="cd19935">
    <property type="entry name" value="REC_OmpR_CusR-like"/>
    <property type="match status" value="1"/>
</dbReference>
<name>A0A951UWR8_9CYAN</name>
<evidence type="ECO:0000259" key="9">
    <source>
        <dbReference type="PROSITE" id="PS50887"/>
    </source>
</evidence>
<feature type="modified residue" description="4-aspartylphosphate" evidence="6">
    <location>
        <position position="51"/>
    </location>
</feature>
<dbReference type="Gene3D" id="3.40.50.2300">
    <property type="match status" value="4"/>
</dbReference>
<dbReference type="GO" id="GO:0005829">
    <property type="term" value="C:cytosol"/>
    <property type="evidence" value="ECO:0007669"/>
    <property type="project" value="TreeGrafter"/>
</dbReference>
<dbReference type="PROSITE" id="PS50887">
    <property type="entry name" value="GGDEF"/>
    <property type="match status" value="1"/>
</dbReference>
<dbReference type="AlphaFoldDB" id="A0A951UWR8"/>
<dbReference type="InterPro" id="IPR008207">
    <property type="entry name" value="Sig_transdc_His_kin_Hpt_dom"/>
</dbReference>
<feature type="domain" description="Response regulatory" evidence="8">
    <location>
        <begin position="479"/>
        <end position="595"/>
    </location>
</feature>
<keyword evidence="2" id="KW-0902">Two-component regulatory system</keyword>
<proteinExistence type="predicted"/>
<dbReference type="NCBIfam" id="TIGR00254">
    <property type="entry name" value="GGDEF"/>
    <property type="match status" value="1"/>
</dbReference>
<dbReference type="GO" id="GO:0000156">
    <property type="term" value="F:phosphorelay response regulator activity"/>
    <property type="evidence" value="ECO:0007669"/>
    <property type="project" value="TreeGrafter"/>
</dbReference>
<dbReference type="InterPro" id="IPR036388">
    <property type="entry name" value="WH-like_DNA-bd_sf"/>
</dbReference>
<reference evidence="11" key="2">
    <citation type="journal article" date="2022" name="Microbiol. Resour. Announc.">
        <title>Metagenome Sequencing to Explore Phylogenomics of Terrestrial Cyanobacteria.</title>
        <authorList>
            <person name="Ward R.D."/>
            <person name="Stajich J.E."/>
            <person name="Johansen J.R."/>
            <person name="Huntemann M."/>
            <person name="Clum A."/>
            <person name="Foster B."/>
            <person name="Foster B."/>
            <person name="Roux S."/>
            <person name="Palaniappan K."/>
            <person name="Varghese N."/>
            <person name="Mukherjee S."/>
            <person name="Reddy T.B.K."/>
            <person name="Daum C."/>
            <person name="Copeland A."/>
            <person name="Chen I.A."/>
            <person name="Ivanova N.N."/>
            <person name="Kyrpides N.C."/>
            <person name="Shapiro N."/>
            <person name="Eloe-Fadrosh E.A."/>
            <person name="Pietrasiak N."/>
        </authorList>
    </citation>
    <scope>NUCLEOTIDE SEQUENCE</scope>
    <source>
        <strain evidence="11">GSE-NOS-MK-12-04C</strain>
    </source>
</reference>
<feature type="DNA-binding region" description="OmpR/PhoB-type" evidence="7">
    <location>
        <begin position="124"/>
        <end position="223"/>
    </location>
</feature>
<dbReference type="Gene3D" id="6.10.250.690">
    <property type="match status" value="1"/>
</dbReference>
<evidence type="ECO:0000256" key="5">
    <source>
        <dbReference type="ARBA" id="ARBA00023163"/>
    </source>
</evidence>
<dbReference type="CDD" id="cd00383">
    <property type="entry name" value="trans_reg_C"/>
    <property type="match status" value="1"/>
</dbReference>
<dbReference type="InterPro" id="IPR029787">
    <property type="entry name" value="Nucleotide_cyclase"/>
</dbReference>
<dbReference type="PROSITE" id="PS50110">
    <property type="entry name" value="RESPONSE_REGULATORY"/>
    <property type="match status" value="4"/>
</dbReference>
<dbReference type="InterPro" id="IPR001867">
    <property type="entry name" value="OmpR/PhoB-type_DNA-bd"/>
</dbReference>
<dbReference type="SMART" id="SM00862">
    <property type="entry name" value="Trans_reg_C"/>
    <property type="match status" value="1"/>
</dbReference>
<evidence type="ECO:0000256" key="2">
    <source>
        <dbReference type="ARBA" id="ARBA00023012"/>
    </source>
</evidence>
<accession>A0A951UWR8</accession>
<evidence type="ECO:0000256" key="6">
    <source>
        <dbReference type="PROSITE-ProRule" id="PRU00169"/>
    </source>
</evidence>
<feature type="modified residue" description="4-aspartylphosphate" evidence="6">
    <location>
        <position position="528"/>
    </location>
</feature>
<evidence type="ECO:0000256" key="4">
    <source>
        <dbReference type="ARBA" id="ARBA00023125"/>
    </source>
</evidence>
<dbReference type="InterPro" id="IPR001789">
    <property type="entry name" value="Sig_transdc_resp-reg_receiver"/>
</dbReference>
<evidence type="ECO:0000259" key="10">
    <source>
        <dbReference type="PROSITE" id="PS51755"/>
    </source>
</evidence>